<comment type="caution">
    <text evidence="3">The sequence shown here is derived from an EMBL/GenBank/DDBJ whole genome shotgun (WGS) entry which is preliminary data.</text>
</comment>
<dbReference type="SUPFAM" id="SSF50156">
    <property type="entry name" value="PDZ domain-like"/>
    <property type="match status" value="1"/>
</dbReference>
<dbReference type="InterPro" id="IPR007963">
    <property type="entry name" value="Peptidase_M61_catalytic"/>
</dbReference>
<reference evidence="3 4" key="1">
    <citation type="submission" date="2019-09" db="EMBL/GenBank/DDBJ databases">
        <title>Genome sequence of Hymenobacter sp. M3.</title>
        <authorList>
            <person name="Srinivasan S."/>
        </authorList>
    </citation>
    <scope>NUCLEOTIDE SEQUENCE [LARGE SCALE GENOMIC DNA]</scope>
    <source>
        <strain evidence="3 4">M3</strain>
    </source>
</reference>
<feature type="region of interest" description="Disordered" evidence="1">
    <location>
        <begin position="594"/>
        <end position="617"/>
    </location>
</feature>
<proteinExistence type="predicted"/>
<feature type="compositionally biased region" description="Polar residues" evidence="1">
    <location>
        <begin position="596"/>
        <end position="607"/>
    </location>
</feature>
<dbReference type="AlphaFoldDB" id="A0A7L4ZUW3"/>
<sequence length="617" mass="68424">MFRSSAARLLLGFAVAAAPLVVRAQAPVQYRIGFPNAIHHEAQVTATFSQVPAGQPLHVRMARSSPGRYALHEFAKNVYDVQATDAGGKPLRVTQPDPYGWDVTPGPDGTVVFRYTLYADRTDGTYAGIDQQHAHLNIPATFAFARGLDQRPVEVRFDVPQGWSVASQLQPSGEVWKAPHLQYFMDSPTSLGPQQVRSWQQDGRTIELAVLHAGSEADLDRFTEQTKNVVQEARAVFGELPQYDFGRYTFVADYLPQATSDGMEHRNSTSVTSPRPLSGPGALDNLGTVSHEFFHSWNVERIRPRDLEPFDFERANMSNSLWFAEGFTQYYGELLLRRSGAYSSDQQYCQEALSGLVNAMVQSPGAQRNSAVYMSQQAPFVDAAKSIDPSNRANTYQSYYFVGGANALALDLLLRKNYKTDLDAFMRQVWLQHGKPQKDFAPEKPYLLTDLQRILGQVSGDTAFAGGFFRQHIYGHELPRFADLLAPAGMVVRQAKPNLPTVGQPGQVAFVNGRWLVVYNALLGTPLYQAGLDRDDELLKLDGKELKDEKSLAAVLKKHKADDVVPVEVRSRGQVRTVSLKLAADPTLEVVPAEQAGQQPTPEQQTFRAAWLGRKAK</sequence>
<dbReference type="Gene3D" id="2.30.42.10">
    <property type="match status" value="1"/>
</dbReference>
<dbReference type="RefSeq" id="WP_151079379.1">
    <property type="nucleotide sequence ID" value="NZ_CP047647.1"/>
</dbReference>
<keyword evidence="2" id="KW-0732">Signal</keyword>
<keyword evidence="4" id="KW-1185">Reference proteome</keyword>
<dbReference type="Gene3D" id="1.10.390.10">
    <property type="entry name" value="Neutral Protease Domain 2"/>
    <property type="match status" value="1"/>
</dbReference>
<evidence type="ECO:0000256" key="2">
    <source>
        <dbReference type="SAM" id="SignalP"/>
    </source>
</evidence>
<protein>
    <submittedName>
        <fullName evidence="3">M61 family metallopeptidase</fullName>
    </submittedName>
</protein>
<evidence type="ECO:0000313" key="3">
    <source>
        <dbReference type="EMBL" id="KAA9332438.1"/>
    </source>
</evidence>
<dbReference type="EMBL" id="VTWU01000004">
    <property type="protein sequence ID" value="KAA9332438.1"/>
    <property type="molecule type" value="Genomic_DNA"/>
</dbReference>
<dbReference type="InterPro" id="IPR027268">
    <property type="entry name" value="Peptidase_M4/M1_CTD_sf"/>
</dbReference>
<accession>A0A7L4ZUW3</accession>
<evidence type="ECO:0000256" key="1">
    <source>
        <dbReference type="SAM" id="MobiDB-lite"/>
    </source>
</evidence>
<dbReference type="Pfam" id="PF13180">
    <property type="entry name" value="PDZ_2"/>
    <property type="match status" value="1"/>
</dbReference>
<feature type="signal peptide" evidence="2">
    <location>
        <begin position="1"/>
        <end position="24"/>
    </location>
</feature>
<feature type="region of interest" description="Disordered" evidence="1">
    <location>
        <begin position="261"/>
        <end position="281"/>
    </location>
</feature>
<dbReference type="SUPFAM" id="SSF55486">
    <property type="entry name" value="Metalloproteases ('zincins'), catalytic domain"/>
    <property type="match status" value="1"/>
</dbReference>
<name>A0A7L4ZUW3_9BACT</name>
<dbReference type="Gene3D" id="2.60.40.3650">
    <property type="match status" value="1"/>
</dbReference>
<dbReference type="InterPro" id="IPR001478">
    <property type="entry name" value="PDZ"/>
</dbReference>
<gene>
    <name evidence="3" type="ORF">F0P96_13270</name>
</gene>
<dbReference type="InterPro" id="IPR040756">
    <property type="entry name" value="Peptidase_M61_N"/>
</dbReference>
<dbReference type="PIRSF" id="PIRSF016493">
    <property type="entry name" value="Glycyl_aminpptds"/>
    <property type="match status" value="1"/>
</dbReference>
<dbReference type="Pfam" id="PF05299">
    <property type="entry name" value="Peptidase_M61"/>
    <property type="match status" value="1"/>
</dbReference>
<evidence type="ECO:0000313" key="4">
    <source>
        <dbReference type="Proteomes" id="UP000326380"/>
    </source>
</evidence>
<organism evidence="3 4">
    <name type="scientific">Hymenobacter busanensis</name>
    <dbReference type="NCBI Taxonomy" id="2607656"/>
    <lineage>
        <taxon>Bacteria</taxon>
        <taxon>Pseudomonadati</taxon>
        <taxon>Bacteroidota</taxon>
        <taxon>Cytophagia</taxon>
        <taxon>Cytophagales</taxon>
        <taxon>Hymenobacteraceae</taxon>
        <taxon>Hymenobacter</taxon>
    </lineage>
</organism>
<feature type="chain" id="PRO_5044006000" evidence="2">
    <location>
        <begin position="25"/>
        <end position="617"/>
    </location>
</feature>
<dbReference type="Pfam" id="PF17899">
    <property type="entry name" value="Peptidase_M61_N"/>
    <property type="match status" value="1"/>
</dbReference>
<dbReference type="Proteomes" id="UP000326380">
    <property type="component" value="Unassembled WGS sequence"/>
</dbReference>
<dbReference type="InterPro" id="IPR024191">
    <property type="entry name" value="Peptidase_M61"/>
</dbReference>
<dbReference type="InterPro" id="IPR036034">
    <property type="entry name" value="PDZ_sf"/>
</dbReference>